<reference evidence="1 2" key="1">
    <citation type="journal article" date="2018" name="J. Allergy Clin. Immunol.">
        <title>High-quality assembly of Dermatophagoides pteronyssinus genome and transcriptome reveals a wide range of novel allergens.</title>
        <authorList>
            <person name="Liu X.Y."/>
            <person name="Yang K.Y."/>
            <person name="Wang M.Q."/>
            <person name="Kwok J.S."/>
            <person name="Zeng X."/>
            <person name="Yang Z."/>
            <person name="Xiao X.J."/>
            <person name="Lau C.P."/>
            <person name="Li Y."/>
            <person name="Huang Z.M."/>
            <person name="Ba J.G."/>
            <person name="Yim A.K."/>
            <person name="Ouyang C.Y."/>
            <person name="Ngai S.M."/>
            <person name="Chan T.F."/>
            <person name="Leung E.L."/>
            <person name="Liu L."/>
            <person name="Liu Z.G."/>
            <person name="Tsui S.K."/>
        </authorList>
    </citation>
    <scope>NUCLEOTIDE SEQUENCE [LARGE SCALE GENOMIC DNA]</scope>
    <source>
        <strain evidence="1">Derp</strain>
    </source>
</reference>
<sequence>MVNRLSSTNFRRLFVTNTAALLSSPVVGSSTNKNFHRVKVHLIPTVYADPFDSIYSLDS</sequence>
<reference evidence="1 2" key="2">
    <citation type="journal article" date="2022" name="Mol. Biol. Evol.">
        <title>Comparative Genomics Reveals Insights into the Divergent Evolution of Astigmatic Mites and Household Pest Adaptations.</title>
        <authorList>
            <person name="Xiong Q."/>
            <person name="Wan A.T."/>
            <person name="Liu X."/>
            <person name="Fung C.S."/>
            <person name="Xiao X."/>
            <person name="Malainual N."/>
            <person name="Hou J."/>
            <person name="Wang L."/>
            <person name="Wang M."/>
            <person name="Yang K.Y."/>
            <person name="Cui Y."/>
            <person name="Leung E.L."/>
            <person name="Nong W."/>
            <person name="Shin S.K."/>
            <person name="Au S.W."/>
            <person name="Jeong K.Y."/>
            <person name="Chew F.T."/>
            <person name="Hui J.H."/>
            <person name="Leung T.F."/>
            <person name="Tungtrongchitr A."/>
            <person name="Zhong N."/>
            <person name="Liu Z."/>
            <person name="Tsui S.K."/>
        </authorList>
    </citation>
    <scope>NUCLEOTIDE SEQUENCE [LARGE SCALE GENOMIC DNA]</scope>
    <source>
        <strain evidence="1">Derp</strain>
    </source>
</reference>
<gene>
    <name evidence="1" type="ORF">DERP_013618</name>
</gene>
<evidence type="ECO:0000313" key="2">
    <source>
        <dbReference type="Proteomes" id="UP000887458"/>
    </source>
</evidence>
<keyword evidence="2" id="KW-1185">Reference proteome</keyword>
<protein>
    <submittedName>
        <fullName evidence="1">Uncharacterized protein</fullName>
    </submittedName>
</protein>
<comment type="caution">
    <text evidence="1">The sequence shown here is derived from an EMBL/GenBank/DDBJ whole genome shotgun (WGS) entry which is preliminary data.</text>
</comment>
<accession>A0ABQ8IQ90</accession>
<dbReference type="EMBL" id="NJHN03000131">
    <property type="protein sequence ID" value="KAH9412376.1"/>
    <property type="molecule type" value="Genomic_DNA"/>
</dbReference>
<evidence type="ECO:0000313" key="1">
    <source>
        <dbReference type="EMBL" id="KAH9412376.1"/>
    </source>
</evidence>
<dbReference type="Proteomes" id="UP000887458">
    <property type="component" value="Unassembled WGS sequence"/>
</dbReference>
<organism evidence="1 2">
    <name type="scientific">Dermatophagoides pteronyssinus</name>
    <name type="common">European house dust mite</name>
    <dbReference type="NCBI Taxonomy" id="6956"/>
    <lineage>
        <taxon>Eukaryota</taxon>
        <taxon>Metazoa</taxon>
        <taxon>Ecdysozoa</taxon>
        <taxon>Arthropoda</taxon>
        <taxon>Chelicerata</taxon>
        <taxon>Arachnida</taxon>
        <taxon>Acari</taxon>
        <taxon>Acariformes</taxon>
        <taxon>Sarcoptiformes</taxon>
        <taxon>Astigmata</taxon>
        <taxon>Psoroptidia</taxon>
        <taxon>Analgoidea</taxon>
        <taxon>Pyroglyphidae</taxon>
        <taxon>Dermatophagoidinae</taxon>
        <taxon>Dermatophagoides</taxon>
    </lineage>
</organism>
<proteinExistence type="predicted"/>
<name>A0ABQ8IQ90_DERPT</name>